<dbReference type="Proteomes" id="UP000006591">
    <property type="component" value="Chromosome 2"/>
</dbReference>
<evidence type="ECO:0000256" key="1">
    <source>
        <dbReference type="SAM" id="MobiDB-lite"/>
    </source>
</evidence>
<proteinExistence type="predicted"/>
<dbReference type="AlphaFoldDB" id="A0A0E0G4N3"/>
<keyword evidence="3" id="KW-1185">Reference proteome</keyword>
<dbReference type="Gramene" id="ONIVA02G12800.1">
    <property type="protein sequence ID" value="ONIVA02G12800.1"/>
    <property type="gene ID" value="ONIVA02G12800"/>
</dbReference>
<name>A0A0E0G4N3_ORYNI</name>
<sequence length="95" mass="10447">MVKRTGADLYEVCIDWCCAWRGVACCTARIHPRAGAGHMPLPGVLCVALLVVSARVCCVRPWRGVPMPLHAPRTAASRHGSVEQRQRARGRHPPR</sequence>
<feature type="region of interest" description="Disordered" evidence="1">
    <location>
        <begin position="65"/>
        <end position="95"/>
    </location>
</feature>
<protein>
    <submittedName>
        <fullName evidence="2">Uncharacterized protein</fullName>
    </submittedName>
</protein>
<dbReference type="EnsemblPlants" id="ONIVA02G12800.1">
    <property type="protein sequence ID" value="ONIVA02G12800.1"/>
    <property type="gene ID" value="ONIVA02G12800"/>
</dbReference>
<evidence type="ECO:0000313" key="2">
    <source>
        <dbReference type="EnsemblPlants" id="ONIVA02G12800.1"/>
    </source>
</evidence>
<organism evidence="2">
    <name type="scientific">Oryza nivara</name>
    <name type="common">Indian wild rice</name>
    <name type="synonym">Oryza sativa f. spontanea</name>
    <dbReference type="NCBI Taxonomy" id="4536"/>
    <lineage>
        <taxon>Eukaryota</taxon>
        <taxon>Viridiplantae</taxon>
        <taxon>Streptophyta</taxon>
        <taxon>Embryophyta</taxon>
        <taxon>Tracheophyta</taxon>
        <taxon>Spermatophyta</taxon>
        <taxon>Magnoliopsida</taxon>
        <taxon>Liliopsida</taxon>
        <taxon>Poales</taxon>
        <taxon>Poaceae</taxon>
        <taxon>BOP clade</taxon>
        <taxon>Oryzoideae</taxon>
        <taxon>Oryzeae</taxon>
        <taxon>Oryzinae</taxon>
        <taxon>Oryza</taxon>
    </lineage>
</organism>
<reference evidence="2" key="1">
    <citation type="submission" date="2015-04" db="UniProtKB">
        <authorList>
            <consortium name="EnsemblPlants"/>
        </authorList>
    </citation>
    <scope>IDENTIFICATION</scope>
    <source>
        <strain evidence="2">SL10</strain>
    </source>
</reference>
<evidence type="ECO:0000313" key="3">
    <source>
        <dbReference type="Proteomes" id="UP000006591"/>
    </source>
</evidence>
<reference evidence="2" key="2">
    <citation type="submission" date="2018-04" db="EMBL/GenBank/DDBJ databases">
        <title>OnivRS2 (Oryza nivara Reference Sequence Version 2).</title>
        <authorList>
            <person name="Zhang J."/>
            <person name="Kudrna D."/>
            <person name="Lee S."/>
            <person name="Talag J."/>
            <person name="Rajasekar S."/>
            <person name="Welchert J."/>
            <person name="Hsing Y.-I."/>
            <person name="Wing R.A."/>
        </authorList>
    </citation>
    <scope>NUCLEOTIDE SEQUENCE [LARGE SCALE GENOMIC DNA]</scope>
    <source>
        <strain evidence="2">SL10</strain>
    </source>
</reference>
<accession>A0A0E0G4N3</accession>
<dbReference type="HOGENOM" id="CLU_2376440_0_0_1"/>